<dbReference type="InterPro" id="IPR029065">
    <property type="entry name" value="Enolase_C-like"/>
</dbReference>
<dbReference type="CDD" id="cd03316">
    <property type="entry name" value="MR_like"/>
    <property type="match status" value="1"/>
</dbReference>
<dbReference type="Pfam" id="PF02746">
    <property type="entry name" value="MR_MLE_N"/>
    <property type="match status" value="1"/>
</dbReference>
<dbReference type="InterPro" id="IPR013342">
    <property type="entry name" value="Mandelate_racemase_C"/>
</dbReference>
<geneLocation type="plasmid" evidence="5 6">
    <name>unnamed2</name>
</geneLocation>
<name>A0ABY6D5K8_9RHOB</name>
<comment type="pathway">
    <text evidence="2">Carbohydrate acid metabolism; D-glucarate degradation; 2,5-dioxopentanoate from D-glucarate: step 1/2.</text>
</comment>
<dbReference type="SUPFAM" id="SSF51604">
    <property type="entry name" value="Enolase C-terminal domain-like"/>
    <property type="match status" value="1"/>
</dbReference>
<dbReference type="EC" id="4.2.1.40" evidence="3"/>
<keyword evidence="6" id="KW-1185">Reference proteome</keyword>
<dbReference type="PANTHER" id="PTHR48080">
    <property type="entry name" value="D-GALACTONATE DEHYDRATASE-RELATED"/>
    <property type="match status" value="1"/>
</dbReference>
<dbReference type="SFLD" id="SFLDS00001">
    <property type="entry name" value="Enolase"/>
    <property type="match status" value="1"/>
</dbReference>
<dbReference type="Proteomes" id="UP001064087">
    <property type="component" value="Plasmid unnamed2"/>
</dbReference>
<gene>
    <name evidence="5" type="ORF">N7U68_00830</name>
</gene>
<dbReference type="SMART" id="SM00922">
    <property type="entry name" value="MR_MLE"/>
    <property type="match status" value="1"/>
</dbReference>
<evidence type="ECO:0000313" key="5">
    <source>
        <dbReference type="EMBL" id="UXX81436.1"/>
    </source>
</evidence>
<dbReference type="Pfam" id="PF13378">
    <property type="entry name" value="MR_MLE_C"/>
    <property type="match status" value="1"/>
</dbReference>
<dbReference type="SUPFAM" id="SSF54826">
    <property type="entry name" value="Enolase N-terminal domain-like"/>
    <property type="match status" value="1"/>
</dbReference>
<evidence type="ECO:0000259" key="4">
    <source>
        <dbReference type="SMART" id="SM00922"/>
    </source>
</evidence>
<sequence length="407" mass="46002">MSGKAIISDVKTFSCSNSWRNYYFLKITSQDGLSGWAEFDQNFGSPGVEAVIKQIGHRLVGQSAMNHEHIREDLRNVTRPGQGGVVGQALGALENALLDLKAKTLDVPCYTLLGGKIRDEIRVYWSHCVSYRTRTEHFSPPITDIEGVRQIAREVGERGFTGLKTNIFEYDDNDRITNWAPGFGSVFEPGRNVERHTRQNLRRHLETMREAAGPDIDILLDLNFNARTEGYIEILREIADLDIFWVELDTLDPEAMAMIRDKSAHPIAGLETLIGLQQFLPFFRAGAVDVAILDTPWNGVWQSMKIAAAAEAYDVNVACHNFYGHLCTMMNAHFCAAVPNLRIMETDIDRISWDKDIFTHEPEFKDGHLVMPDRPGWGTEPIEEALLDHPSVEMNMYNRVPVARLRS</sequence>
<evidence type="ECO:0000256" key="3">
    <source>
        <dbReference type="ARBA" id="ARBA00011973"/>
    </source>
</evidence>
<evidence type="ECO:0000256" key="2">
    <source>
        <dbReference type="ARBA" id="ARBA00005183"/>
    </source>
</evidence>
<dbReference type="InterPro" id="IPR029017">
    <property type="entry name" value="Enolase-like_N"/>
</dbReference>
<evidence type="ECO:0000256" key="1">
    <source>
        <dbReference type="ARBA" id="ARBA00001426"/>
    </source>
</evidence>
<organism evidence="5 6">
    <name type="scientific">Roseovarius pelagicus</name>
    <dbReference type="NCBI Taxonomy" id="2980108"/>
    <lineage>
        <taxon>Bacteria</taxon>
        <taxon>Pseudomonadati</taxon>
        <taxon>Pseudomonadota</taxon>
        <taxon>Alphaproteobacteria</taxon>
        <taxon>Rhodobacterales</taxon>
        <taxon>Roseobacteraceae</taxon>
        <taxon>Roseovarius</taxon>
    </lineage>
</organism>
<keyword evidence="5" id="KW-0614">Plasmid</keyword>
<comment type="catalytic activity">
    <reaction evidence="1">
        <text>D-glucarate = 5-dehydro-4-deoxy-D-glucarate + H2O</text>
        <dbReference type="Rhea" id="RHEA:14573"/>
        <dbReference type="ChEBI" id="CHEBI:15377"/>
        <dbReference type="ChEBI" id="CHEBI:30612"/>
        <dbReference type="ChEBI" id="CHEBI:42819"/>
        <dbReference type="EC" id="4.2.1.40"/>
    </reaction>
</comment>
<dbReference type="Gene3D" id="3.30.390.10">
    <property type="entry name" value="Enolase-like, N-terminal domain"/>
    <property type="match status" value="1"/>
</dbReference>
<protein>
    <recommendedName>
        <fullName evidence="3">glucarate dehydratase</fullName>
        <ecNumber evidence="3">4.2.1.40</ecNumber>
    </recommendedName>
</protein>
<dbReference type="InterPro" id="IPR013341">
    <property type="entry name" value="Mandelate_racemase_N_dom"/>
</dbReference>
<reference evidence="5" key="1">
    <citation type="submission" date="2022-10" db="EMBL/GenBank/DDBJ databases">
        <title>Roseovarius pelagicus sp. nov., isolated from Arctic seawater.</title>
        <authorList>
            <person name="Hong Y.W."/>
            <person name="Hwang C.Y."/>
        </authorList>
    </citation>
    <scope>NUCLEOTIDE SEQUENCE</scope>
    <source>
        <strain evidence="5">HL-MP18</strain>
        <plasmid evidence="5">unnamed2</plasmid>
    </source>
</reference>
<proteinExistence type="predicted"/>
<dbReference type="RefSeq" id="WP_263046637.1">
    <property type="nucleotide sequence ID" value="NZ_CP106737.1"/>
</dbReference>
<dbReference type="EMBL" id="CP106737">
    <property type="protein sequence ID" value="UXX81436.1"/>
    <property type="molecule type" value="Genomic_DNA"/>
</dbReference>
<dbReference type="Gene3D" id="3.20.20.120">
    <property type="entry name" value="Enolase-like C-terminal domain"/>
    <property type="match status" value="1"/>
</dbReference>
<dbReference type="InterPro" id="IPR036849">
    <property type="entry name" value="Enolase-like_C_sf"/>
</dbReference>
<evidence type="ECO:0000313" key="6">
    <source>
        <dbReference type="Proteomes" id="UP001064087"/>
    </source>
</evidence>
<dbReference type="InterPro" id="IPR034593">
    <property type="entry name" value="DgoD-like"/>
</dbReference>
<dbReference type="SFLD" id="SFLDG00179">
    <property type="entry name" value="mandelate_racemase"/>
    <property type="match status" value="1"/>
</dbReference>
<feature type="domain" description="Mandelate racemase/muconate lactonizing enzyme C-terminal" evidence="4">
    <location>
        <begin position="145"/>
        <end position="266"/>
    </location>
</feature>
<dbReference type="PANTHER" id="PTHR48080:SF4">
    <property type="entry name" value="GLUCARATE DEHYDRATASE"/>
    <property type="match status" value="1"/>
</dbReference>
<accession>A0ABY6D5K8</accession>